<dbReference type="GO" id="GO:0000977">
    <property type="term" value="F:RNA polymerase II transcription regulatory region sequence-specific DNA binding"/>
    <property type="evidence" value="ECO:0007669"/>
    <property type="project" value="TreeGrafter"/>
</dbReference>
<dbReference type="OrthoDB" id="10055449at2759"/>
<feature type="region of interest" description="Disordered" evidence="1">
    <location>
        <begin position="1"/>
        <end position="38"/>
    </location>
</feature>
<dbReference type="Proteomes" id="UP000298663">
    <property type="component" value="Unassembled WGS sequence"/>
</dbReference>
<feature type="domain" description="BHLH" evidence="2">
    <location>
        <begin position="19"/>
        <end position="76"/>
    </location>
</feature>
<proteinExistence type="predicted"/>
<accession>A0A4U5M350</accession>
<dbReference type="GO" id="GO:0000981">
    <property type="term" value="F:DNA-binding transcription factor activity, RNA polymerase II-specific"/>
    <property type="evidence" value="ECO:0007669"/>
    <property type="project" value="TreeGrafter"/>
</dbReference>
<dbReference type="EMBL" id="AZBU02000010">
    <property type="protein sequence ID" value="TKR63112.1"/>
    <property type="molecule type" value="Genomic_DNA"/>
</dbReference>
<dbReference type="GO" id="GO:0032502">
    <property type="term" value="P:developmental process"/>
    <property type="evidence" value="ECO:0007669"/>
    <property type="project" value="TreeGrafter"/>
</dbReference>
<protein>
    <recommendedName>
        <fullName evidence="2">BHLH domain-containing protein</fullName>
    </recommendedName>
</protein>
<dbReference type="GO" id="GO:0046983">
    <property type="term" value="F:protein dimerization activity"/>
    <property type="evidence" value="ECO:0007669"/>
    <property type="project" value="InterPro"/>
</dbReference>
<keyword evidence="4" id="KW-1185">Reference proteome</keyword>
<dbReference type="Pfam" id="PF00010">
    <property type="entry name" value="HLH"/>
    <property type="match status" value="1"/>
</dbReference>
<feature type="compositionally biased region" description="Polar residues" evidence="1">
    <location>
        <begin position="123"/>
        <end position="142"/>
    </location>
</feature>
<dbReference type="STRING" id="34508.A0A4U5M350"/>
<dbReference type="InterPro" id="IPR011598">
    <property type="entry name" value="bHLH_dom"/>
</dbReference>
<evidence type="ECO:0000259" key="2">
    <source>
        <dbReference type="PROSITE" id="PS50888"/>
    </source>
</evidence>
<dbReference type="PANTHER" id="PTHR23349">
    <property type="entry name" value="BASIC HELIX-LOOP-HELIX TRANSCRIPTION FACTOR, TWIST"/>
    <property type="match status" value="1"/>
</dbReference>
<dbReference type="InterPro" id="IPR036638">
    <property type="entry name" value="HLH_DNA-bd_sf"/>
</dbReference>
<dbReference type="AlphaFoldDB" id="A0A4U5M350"/>
<sequence>MDKKSPLGLNSYGLQGPKSRRYRSNVNERKRNRDMNSAFDSLQAKMSHIPMLPPPEKQRLSKIRTLRLAFQYIDFLKRILNDQNQACENVSPPRAIEEFANVVKSELTIRNSYSERAEHEQLVRSSSSQKSTPEQFPSPTYSTHANNYEQFYDLRHPYGPYIQHHC</sequence>
<name>A0A4U5M350_STECR</name>
<reference evidence="3 4" key="2">
    <citation type="journal article" date="2019" name="G3 (Bethesda)">
        <title>Hybrid Assembly of the Genome of the Entomopathogenic Nematode Steinernema carpocapsae Identifies the X-Chromosome.</title>
        <authorList>
            <person name="Serra L."/>
            <person name="Macchietto M."/>
            <person name="Macias-Munoz A."/>
            <person name="McGill C.J."/>
            <person name="Rodriguez I.M."/>
            <person name="Rodriguez B."/>
            <person name="Murad R."/>
            <person name="Mortazavi A."/>
        </authorList>
    </citation>
    <scope>NUCLEOTIDE SEQUENCE [LARGE SCALE GENOMIC DNA]</scope>
    <source>
        <strain evidence="3 4">ALL</strain>
    </source>
</reference>
<gene>
    <name evidence="3" type="ORF">L596_026987</name>
</gene>
<dbReference type="Gene3D" id="4.10.280.10">
    <property type="entry name" value="Helix-loop-helix DNA-binding domain"/>
    <property type="match status" value="1"/>
</dbReference>
<dbReference type="SMART" id="SM00353">
    <property type="entry name" value="HLH"/>
    <property type="match status" value="1"/>
</dbReference>
<evidence type="ECO:0000313" key="4">
    <source>
        <dbReference type="Proteomes" id="UP000298663"/>
    </source>
</evidence>
<dbReference type="PROSITE" id="PS50888">
    <property type="entry name" value="BHLH"/>
    <property type="match status" value="1"/>
</dbReference>
<dbReference type="InterPro" id="IPR050283">
    <property type="entry name" value="E-box_TF_Regulators"/>
</dbReference>
<reference evidence="3 4" key="1">
    <citation type="journal article" date="2015" name="Genome Biol.">
        <title>Comparative genomics of Steinernema reveals deeply conserved gene regulatory networks.</title>
        <authorList>
            <person name="Dillman A.R."/>
            <person name="Macchietto M."/>
            <person name="Porter C.F."/>
            <person name="Rogers A."/>
            <person name="Williams B."/>
            <person name="Antoshechkin I."/>
            <person name="Lee M.M."/>
            <person name="Goodwin Z."/>
            <person name="Lu X."/>
            <person name="Lewis E.E."/>
            <person name="Goodrich-Blair H."/>
            <person name="Stock S.P."/>
            <person name="Adams B.J."/>
            <person name="Sternberg P.W."/>
            <person name="Mortazavi A."/>
        </authorList>
    </citation>
    <scope>NUCLEOTIDE SEQUENCE [LARGE SCALE GENOMIC DNA]</scope>
    <source>
        <strain evidence="3 4">ALL</strain>
    </source>
</reference>
<comment type="caution">
    <text evidence="3">The sequence shown here is derived from an EMBL/GenBank/DDBJ whole genome shotgun (WGS) entry which is preliminary data.</text>
</comment>
<dbReference type="PANTHER" id="PTHR23349:SF111">
    <property type="entry name" value="BHLH DOMAIN-CONTAINING PROTEIN"/>
    <property type="match status" value="1"/>
</dbReference>
<evidence type="ECO:0000313" key="3">
    <source>
        <dbReference type="EMBL" id="TKR63112.1"/>
    </source>
</evidence>
<organism evidence="3 4">
    <name type="scientific">Steinernema carpocapsae</name>
    <name type="common">Entomopathogenic nematode</name>
    <dbReference type="NCBI Taxonomy" id="34508"/>
    <lineage>
        <taxon>Eukaryota</taxon>
        <taxon>Metazoa</taxon>
        <taxon>Ecdysozoa</taxon>
        <taxon>Nematoda</taxon>
        <taxon>Chromadorea</taxon>
        <taxon>Rhabditida</taxon>
        <taxon>Tylenchina</taxon>
        <taxon>Panagrolaimomorpha</taxon>
        <taxon>Strongyloidoidea</taxon>
        <taxon>Steinernematidae</taxon>
        <taxon>Steinernema</taxon>
    </lineage>
</organism>
<evidence type="ECO:0000256" key="1">
    <source>
        <dbReference type="SAM" id="MobiDB-lite"/>
    </source>
</evidence>
<dbReference type="SUPFAM" id="SSF47459">
    <property type="entry name" value="HLH, helix-loop-helix DNA-binding domain"/>
    <property type="match status" value="1"/>
</dbReference>
<feature type="region of interest" description="Disordered" evidence="1">
    <location>
        <begin position="118"/>
        <end position="142"/>
    </location>
</feature>